<keyword evidence="3" id="KW-1185">Reference proteome</keyword>
<dbReference type="InterPro" id="IPR036322">
    <property type="entry name" value="WD40_repeat_dom_sf"/>
</dbReference>
<dbReference type="InterPro" id="IPR049547">
    <property type="entry name" value="WDR93_beta-prop"/>
</dbReference>
<dbReference type="PANTHER" id="PTHR12219">
    <property type="entry name" value="NADH-UBIQUINONE OXIDOREDUCTASE"/>
    <property type="match status" value="1"/>
</dbReference>
<name>A0AAE1APA4_9GAST</name>
<gene>
    <name evidence="2" type="ORF">RRG08_012575</name>
</gene>
<feature type="region of interest" description="Disordered" evidence="1">
    <location>
        <begin position="232"/>
        <end position="272"/>
    </location>
</feature>
<dbReference type="AlphaFoldDB" id="A0AAE1APA4"/>
<protein>
    <recommendedName>
        <fullName evidence="4">WD repeat-containing protein 93</fullName>
    </recommendedName>
</protein>
<feature type="compositionally biased region" description="Polar residues" evidence="1">
    <location>
        <begin position="252"/>
        <end position="272"/>
    </location>
</feature>
<feature type="compositionally biased region" description="Basic and acidic residues" evidence="1">
    <location>
        <begin position="234"/>
        <end position="249"/>
    </location>
</feature>
<dbReference type="GO" id="GO:0022900">
    <property type="term" value="P:electron transport chain"/>
    <property type="evidence" value="ECO:0007669"/>
    <property type="project" value="InterPro"/>
</dbReference>
<organism evidence="2 3">
    <name type="scientific">Elysia crispata</name>
    <name type="common">lettuce slug</name>
    <dbReference type="NCBI Taxonomy" id="231223"/>
    <lineage>
        <taxon>Eukaryota</taxon>
        <taxon>Metazoa</taxon>
        <taxon>Spiralia</taxon>
        <taxon>Lophotrochozoa</taxon>
        <taxon>Mollusca</taxon>
        <taxon>Gastropoda</taxon>
        <taxon>Heterobranchia</taxon>
        <taxon>Euthyneura</taxon>
        <taxon>Panpulmonata</taxon>
        <taxon>Sacoglossa</taxon>
        <taxon>Placobranchoidea</taxon>
        <taxon>Plakobranchidae</taxon>
        <taxon>Elysia</taxon>
    </lineage>
</organism>
<dbReference type="Pfam" id="PF21030">
    <property type="entry name" value="WDR93"/>
    <property type="match status" value="1"/>
</dbReference>
<evidence type="ECO:0000313" key="2">
    <source>
        <dbReference type="EMBL" id="KAK3791393.1"/>
    </source>
</evidence>
<evidence type="ECO:0000313" key="3">
    <source>
        <dbReference type="Proteomes" id="UP001283361"/>
    </source>
</evidence>
<dbReference type="PANTHER" id="PTHR12219:SF17">
    <property type="entry name" value="WD REPEAT-CONTAINING PROTEIN 93"/>
    <property type="match status" value="1"/>
</dbReference>
<dbReference type="EMBL" id="JAWDGP010001473">
    <property type="protein sequence ID" value="KAK3791393.1"/>
    <property type="molecule type" value="Genomic_DNA"/>
</dbReference>
<accession>A0AAE1APA4</accession>
<dbReference type="SUPFAM" id="SSF50978">
    <property type="entry name" value="WD40 repeat-like"/>
    <property type="match status" value="1"/>
</dbReference>
<sequence length="717" mass="80041">MPVYIRKNVSFTPPSIYNMQLEDDSDYLLDPDQLRDILPQPYRMIDKILTQLLDSVWEIVETKDNALLAEARKIRPPLFDEAQRLDKFENASSMAASTDGKYIFFGLLNGLAAMDALSQAHLHSWHEENVQVTSIQTHAIGLEGHLLITLDDMGVARLFLWAYNNILFIKALNENAPESTSKILCQKCEASKKGDLFAAVFENTSTKEIWMEVHKSPIESWLSELENLGTALNKQKEEPRENKDHEAKDLSTAGQESDSLQESQNVTHNDSTSLEKLGIKLSLPVQVLKIKPPPEQPLPGNLSSSIASALTKVDTGDVLGTGLNHIVSSAHLESRDQIFNHKHEQYLKYLPLEKEEHDVQATFHFLCASNMINLGLDQSPANDHPVSLAVWWAGAAHLCQYSLSKSGGKDLEFKPDIVWPFTSTITCSATSGCTTYLSVGLENGNVILWNRQIGLCKAVLSASSKSAVKSICFLDPCLFPLDTPHYPPYPTSAATFLLAECADGSQALFDTCDGSQQIPRCVAEKPENDENKQNLLQIISALPELMLYTQKDGNMYIKDIGTGAALCQIGLPATHTVQNPWDPIFAIGGGGQILYLKGEGTEINEEGETNDISCVFMYHLRSYPLLDQYWNRGYTERQLTVYTTAPQRIATLMQERVQQQALRKPRLQHRWSQLRTELDLIHTARQAPLNSMRITTPSSITSVLSEVRFRKSRASVI</sequence>
<proteinExistence type="predicted"/>
<dbReference type="InterPro" id="IPR006885">
    <property type="entry name" value="NADH_UbQ_FeS_4_mit-like"/>
</dbReference>
<dbReference type="Proteomes" id="UP001283361">
    <property type="component" value="Unassembled WGS sequence"/>
</dbReference>
<reference evidence="2" key="1">
    <citation type="journal article" date="2023" name="G3 (Bethesda)">
        <title>A reference genome for the long-term kleptoplast-retaining sea slug Elysia crispata morphotype clarki.</title>
        <authorList>
            <person name="Eastman K.E."/>
            <person name="Pendleton A.L."/>
            <person name="Shaikh M.A."/>
            <person name="Suttiyut T."/>
            <person name="Ogas R."/>
            <person name="Tomko P."/>
            <person name="Gavelis G."/>
            <person name="Widhalm J.R."/>
            <person name="Wisecaver J.H."/>
        </authorList>
    </citation>
    <scope>NUCLEOTIDE SEQUENCE</scope>
    <source>
        <strain evidence="2">ECLA1</strain>
    </source>
</reference>
<evidence type="ECO:0008006" key="4">
    <source>
        <dbReference type="Google" id="ProtNLM"/>
    </source>
</evidence>
<comment type="caution">
    <text evidence="2">The sequence shown here is derived from an EMBL/GenBank/DDBJ whole genome shotgun (WGS) entry which is preliminary data.</text>
</comment>
<evidence type="ECO:0000256" key="1">
    <source>
        <dbReference type="SAM" id="MobiDB-lite"/>
    </source>
</evidence>